<sequence>HQDRGLWFYHFGINDTISGPNKWEYNQVNNYQMPIRNSEDKFSVDDYE</sequence>
<comment type="caution">
    <text evidence="1">The sequence shown here is derived from an EMBL/GenBank/DDBJ whole genome shotgun (WGS) entry which is preliminary data.</text>
</comment>
<organism evidence="1 2">
    <name type="scientific">Dentiscutata erythropus</name>
    <dbReference type="NCBI Taxonomy" id="1348616"/>
    <lineage>
        <taxon>Eukaryota</taxon>
        <taxon>Fungi</taxon>
        <taxon>Fungi incertae sedis</taxon>
        <taxon>Mucoromycota</taxon>
        <taxon>Glomeromycotina</taxon>
        <taxon>Glomeromycetes</taxon>
        <taxon>Diversisporales</taxon>
        <taxon>Gigasporaceae</taxon>
        <taxon>Dentiscutata</taxon>
    </lineage>
</organism>
<feature type="non-terminal residue" evidence="1">
    <location>
        <position position="48"/>
    </location>
</feature>
<name>A0A9N9P8Y1_9GLOM</name>
<accession>A0A9N9P8Y1</accession>
<gene>
    <name evidence="1" type="ORF">DERYTH_LOCUS23344</name>
</gene>
<dbReference type="Proteomes" id="UP000789405">
    <property type="component" value="Unassembled WGS sequence"/>
</dbReference>
<dbReference type="EMBL" id="CAJVPY010035246">
    <property type="protein sequence ID" value="CAG8800865.1"/>
    <property type="molecule type" value="Genomic_DNA"/>
</dbReference>
<reference evidence="1" key="1">
    <citation type="submission" date="2021-06" db="EMBL/GenBank/DDBJ databases">
        <authorList>
            <person name="Kallberg Y."/>
            <person name="Tangrot J."/>
            <person name="Rosling A."/>
        </authorList>
    </citation>
    <scope>NUCLEOTIDE SEQUENCE</scope>
    <source>
        <strain evidence="1">MA453B</strain>
    </source>
</reference>
<evidence type="ECO:0000313" key="1">
    <source>
        <dbReference type="EMBL" id="CAG8800865.1"/>
    </source>
</evidence>
<dbReference type="OrthoDB" id="10343489at2759"/>
<protein>
    <submittedName>
        <fullName evidence="1">24691_t:CDS:1</fullName>
    </submittedName>
</protein>
<keyword evidence="2" id="KW-1185">Reference proteome</keyword>
<feature type="non-terminal residue" evidence="1">
    <location>
        <position position="1"/>
    </location>
</feature>
<proteinExistence type="predicted"/>
<evidence type="ECO:0000313" key="2">
    <source>
        <dbReference type="Proteomes" id="UP000789405"/>
    </source>
</evidence>
<dbReference type="AlphaFoldDB" id="A0A9N9P8Y1"/>